<name>A0ACD4PBX3_9PSED</name>
<reference evidence="1" key="1">
    <citation type="journal article" date="2024" name="Int. J. Syst. Evol. Microbiol.">
        <title>Pseudomonas fortuita sp. nov., isolated from the endosphere of a wild yam.</title>
        <authorList>
            <person name="Carlier A."/>
            <person name="Beaumel M."/>
            <person name="Moreau S."/>
            <person name="Acar T."/>
            <person name="Sana T.G."/>
            <person name="Cnockaert M."/>
            <person name="Vandamme P."/>
        </authorList>
    </citation>
    <scope>NUCLEOTIDE SEQUENCE</scope>
    <source>
        <strain evidence="1">GMI12077</strain>
    </source>
</reference>
<protein>
    <submittedName>
        <fullName evidence="1">Uncharacterized protein</fullName>
    </submittedName>
</protein>
<dbReference type="Proteomes" id="UP001163982">
    <property type="component" value="Chromosome"/>
</dbReference>
<proteinExistence type="predicted"/>
<dbReference type="EMBL" id="CP114035">
    <property type="protein sequence ID" value="WAP65487.1"/>
    <property type="molecule type" value="Genomic_DNA"/>
</dbReference>
<evidence type="ECO:0000313" key="2">
    <source>
        <dbReference type="Proteomes" id="UP001163982"/>
    </source>
</evidence>
<keyword evidence="2" id="KW-1185">Reference proteome</keyword>
<accession>A0ACD4PBX3</accession>
<organism evidence="1 2">
    <name type="scientific">Pseudomonas fortuita</name>
    <dbReference type="NCBI Taxonomy" id="3233375"/>
    <lineage>
        <taxon>Bacteria</taxon>
        <taxon>Pseudomonadati</taxon>
        <taxon>Pseudomonadota</taxon>
        <taxon>Gammaproteobacteria</taxon>
        <taxon>Pseudomonadales</taxon>
        <taxon>Pseudomonadaceae</taxon>
        <taxon>Pseudomonas</taxon>
    </lineage>
</organism>
<evidence type="ECO:0000313" key="1">
    <source>
        <dbReference type="EMBL" id="WAP65487.1"/>
    </source>
</evidence>
<sequence length="259" mass="27422">MARSILIFPGSASVPGMPKLDVSEAEIAVSNIQGLKHWPGLFDWDVSKGVVRDRVTDATIPSYGVSQPGAHFVNMVNGKKGYKITALAQALNMPGFDTDGSFTVGGVFDLHASFGSISEAAANTSVPAPWGLYSNSSGTGLVSVYFGTIAVAETVSATWPTRLAADRLTVIVIVFDRVAGKISIRYNGTEVWSYTNNLVKTIKLLKELTMGAVRVAGTGRDVVPRAFTTNAFAAFEYKALEGGDLTAFENMLFEAAAAA</sequence>
<gene>
    <name evidence="1" type="ORF">OZ911_08815</name>
</gene>